<dbReference type="PANTHER" id="PTHR12110:SF52">
    <property type="entry name" value="XYLOSE ISOMERASE"/>
    <property type="match status" value="1"/>
</dbReference>
<comment type="caution">
    <text evidence="2">The sequence shown here is derived from an EMBL/GenBank/DDBJ whole genome shotgun (WGS) entry which is preliminary data.</text>
</comment>
<evidence type="ECO:0000313" key="3">
    <source>
        <dbReference type="Proteomes" id="UP000278962"/>
    </source>
</evidence>
<dbReference type="InterPro" id="IPR036237">
    <property type="entry name" value="Xyl_isomerase-like_sf"/>
</dbReference>
<dbReference type="InterPro" id="IPR013022">
    <property type="entry name" value="Xyl_isomerase-like_TIM-brl"/>
</dbReference>
<proteinExistence type="predicted"/>
<dbReference type="Pfam" id="PF01261">
    <property type="entry name" value="AP_endonuc_2"/>
    <property type="match status" value="1"/>
</dbReference>
<organism evidence="2 3">
    <name type="scientific">Solirubrobacter pauli</name>
    <dbReference type="NCBI Taxonomy" id="166793"/>
    <lineage>
        <taxon>Bacteria</taxon>
        <taxon>Bacillati</taxon>
        <taxon>Actinomycetota</taxon>
        <taxon>Thermoleophilia</taxon>
        <taxon>Solirubrobacterales</taxon>
        <taxon>Solirubrobacteraceae</taxon>
        <taxon>Solirubrobacter</taxon>
    </lineage>
</organism>
<dbReference type="Proteomes" id="UP000278962">
    <property type="component" value="Unassembled WGS sequence"/>
</dbReference>
<gene>
    <name evidence="2" type="ORF">C8N24_6320</name>
</gene>
<dbReference type="AlphaFoldDB" id="A0A660L4E1"/>
<dbReference type="PANTHER" id="PTHR12110">
    <property type="entry name" value="HYDROXYPYRUVATE ISOMERASE"/>
    <property type="match status" value="1"/>
</dbReference>
<feature type="domain" description="Xylose isomerase-like TIM barrel" evidence="1">
    <location>
        <begin position="21"/>
        <end position="265"/>
    </location>
</feature>
<accession>A0A660L4E1</accession>
<name>A0A660L4E1_9ACTN</name>
<evidence type="ECO:0000313" key="2">
    <source>
        <dbReference type="EMBL" id="RKQ88278.1"/>
    </source>
</evidence>
<dbReference type="GO" id="GO:0016853">
    <property type="term" value="F:isomerase activity"/>
    <property type="evidence" value="ECO:0007669"/>
    <property type="project" value="UniProtKB-KW"/>
</dbReference>
<protein>
    <submittedName>
        <fullName evidence="2">Sugar phosphate isomerase/epimerase</fullName>
    </submittedName>
</protein>
<reference evidence="2 3" key="1">
    <citation type="submission" date="2018-10" db="EMBL/GenBank/DDBJ databases">
        <title>Genomic Encyclopedia of Archaeal and Bacterial Type Strains, Phase II (KMG-II): from individual species to whole genera.</title>
        <authorList>
            <person name="Goeker M."/>
        </authorList>
    </citation>
    <scope>NUCLEOTIDE SEQUENCE [LARGE SCALE GENOMIC DNA]</scope>
    <source>
        <strain evidence="2 3">DSM 14954</strain>
    </source>
</reference>
<keyword evidence="3" id="KW-1185">Reference proteome</keyword>
<keyword evidence="2" id="KW-0413">Isomerase</keyword>
<dbReference type="RefSeq" id="WP_170179547.1">
    <property type="nucleotide sequence ID" value="NZ_RBIL01000002.1"/>
</dbReference>
<sequence>MSLRFGYVSNGLSDHRLEDALDLLADNGYGGIALTLDHIHFDPFAPRLRARAARVRAELEERGMSCVVETGARFVLDPRRKHFPTLVSDGRQKRVDLLCTAVDVAVELGAPVVSMWSGSIAPDESPERAWDLLVEGCERVLTHADAAGVTLAFEPEPGMLVERLSDYEELQRRLGNPPALGLTLDIGHIVCLEPMSVTECVRRGAPTLAHVHIEDMRRGVHEHLMFGEGELDLDESLRVLSEIDYTGMVAVELSRHSHAAHETVPAAKSALRAAEREAVR</sequence>
<dbReference type="SUPFAM" id="SSF51658">
    <property type="entry name" value="Xylose isomerase-like"/>
    <property type="match status" value="1"/>
</dbReference>
<dbReference type="Gene3D" id="3.20.20.150">
    <property type="entry name" value="Divalent-metal-dependent TIM barrel enzymes"/>
    <property type="match status" value="1"/>
</dbReference>
<dbReference type="EMBL" id="RBIL01000002">
    <property type="protein sequence ID" value="RKQ88278.1"/>
    <property type="molecule type" value="Genomic_DNA"/>
</dbReference>
<dbReference type="InterPro" id="IPR050312">
    <property type="entry name" value="IolE/XylAMocC-like"/>
</dbReference>
<evidence type="ECO:0000259" key="1">
    <source>
        <dbReference type="Pfam" id="PF01261"/>
    </source>
</evidence>